<keyword evidence="5" id="KW-1185">Reference proteome</keyword>
<evidence type="ECO:0000256" key="1">
    <source>
        <dbReference type="ARBA" id="ARBA00022737"/>
    </source>
</evidence>
<dbReference type="Gene3D" id="1.25.40.10">
    <property type="entry name" value="Tetratricopeptide repeat domain"/>
    <property type="match status" value="2"/>
</dbReference>
<dbReference type="Proteomes" id="UP000007303">
    <property type="component" value="Unassembled WGS sequence"/>
</dbReference>
<dbReference type="InParanoid" id="H3CW24"/>
<reference evidence="5" key="1">
    <citation type="journal article" date="2004" name="Nature">
        <title>Genome duplication in the teleost fish Tetraodon nigroviridis reveals the early vertebrate proto-karyotype.</title>
        <authorList>
            <person name="Jaillon O."/>
            <person name="Aury J.-M."/>
            <person name="Brunet F."/>
            <person name="Petit J.-L."/>
            <person name="Stange-Thomann N."/>
            <person name="Mauceli E."/>
            <person name="Bouneau L."/>
            <person name="Fischer C."/>
            <person name="Ozouf-Costaz C."/>
            <person name="Bernot A."/>
            <person name="Nicaud S."/>
            <person name="Jaffe D."/>
            <person name="Fisher S."/>
            <person name="Lutfalla G."/>
            <person name="Dossat C."/>
            <person name="Segurens B."/>
            <person name="Dasilva C."/>
            <person name="Salanoubat M."/>
            <person name="Levy M."/>
            <person name="Boudet N."/>
            <person name="Castellano S."/>
            <person name="Anthouard V."/>
            <person name="Jubin C."/>
            <person name="Castelli V."/>
            <person name="Katinka M."/>
            <person name="Vacherie B."/>
            <person name="Biemont C."/>
            <person name="Skalli Z."/>
            <person name="Cattolico L."/>
            <person name="Poulain J."/>
            <person name="De Berardinis V."/>
            <person name="Cruaud C."/>
            <person name="Duprat S."/>
            <person name="Brottier P."/>
            <person name="Coutanceau J.-P."/>
            <person name="Gouzy J."/>
            <person name="Parra G."/>
            <person name="Lardier G."/>
            <person name="Chapple C."/>
            <person name="McKernan K.J."/>
            <person name="McEwan P."/>
            <person name="Bosak S."/>
            <person name="Kellis M."/>
            <person name="Volff J.-N."/>
            <person name="Guigo R."/>
            <person name="Zody M.C."/>
            <person name="Mesirov J."/>
            <person name="Lindblad-Toh K."/>
            <person name="Birren B."/>
            <person name="Nusbaum C."/>
            <person name="Kahn D."/>
            <person name="Robinson-Rechavi M."/>
            <person name="Laudet V."/>
            <person name="Schachter V."/>
            <person name="Quetier F."/>
            <person name="Saurin W."/>
            <person name="Scarpelli C."/>
            <person name="Wincker P."/>
            <person name="Lander E.S."/>
            <person name="Weissenbach J."/>
            <person name="Roest Crollius H."/>
        </authorList>
    </citation>
    <scope>NUCLEOTIDE SEQUENCE [LARGE SCALE GENOMIC DNA]</scope>
</reference>
<dbReference type="GO" id="GO:0070062">
    <property type="term" value="C:extracellular exosome"/>
    <property type="evidence" value="ECO:0007669"/>
    <property type="project" value="TreeGrafter"/>
</dbReference>
<dbReference type="GO" id="GO:0060271">
    <property type="term" value="P:cilium assembly"/>
    <property type="evidence" value="ECO:0007669"/>
    <property type="project" value="TreeGrafter"/>
</dbReference>
<dbReference type="GO" id="GO:0003341">
    <property type="term" value="P:cilium movement"/>
    <property type="evidence" value="ECO:0007669"/>
    <property type="project" value="TreeGrafter"/>
</dbReference>
<dbReference type="SUPFAM" id="SSF48452">
    <property type="entry name" value="TPR-like"/>
    <property type="match status" value="1"/>
</dbReference>
<dbReference type="InterPro" id="IPR052628">
    <property type="entry name" value="CFAP70"/>
</dbReference>
<dbReference type="HOGENOM" id="CLU_767177_0_0_1"/>
<dbReference type="STRING" id="99883.ENSTNIP00000012458"/>
<dbReference type="OMA" id="CHYLREA"/>
<evidence type="ECO:0000256" key="3">
    <source>
        <dbReference type="PROSITE-ProRule" id="PRU00339"/>
    </source>
</evidence>
<dbReference type="Ensembl" id="ENSTNIT00000012649.1">
    <property type="protein sequence ID" value="ENSTNIP00000012458.1"/>
    <property type="gene ID" value="ENSTNIG00000009584.1"/>
</dbReference>
<feature type="repeat" description="TPR" evidence="3">
    <location>
        <begin position="258"/>
        <end position="291"/>
    </location>
</feature>
<reference evidence="4" key="2">
    <citation type="submission" date="2025-08" db="UniProtKB">
        <authorList>
            <consortium name="Ensembl"/>
        </authorList>
    </citation>
    <scope>IDENTIFICATION</scope>
</reference>
<dbReference type="PANTHER" id="PTHR44314:SF1">
    <property type="entry name" value="CILIA- AND FLAGELLA-ASSOCIATED PROTEIN 70"/>
    <property type="match status" value="1"/>
</dbReference>
<reference evidence="4" key="3">
    <citation type="submission" date="2025-09" db="UniProtKB">
        <authorList>
            <consortium name="Ensembl"/>
        </authorList>
    </citation>
    <scope>IDENTIFICATION</scope>
</reference>
<name>H3CW24_TETNG</name>
<keyword evidence="2 3" id="KW-0802">TPR repeat</keyword>
<protein>
    <recommendedName>
        <fullName evidence="6">Cilia and flagella associated protein 70</fullName>
    </recommendedName>
</protein>
<dbReference type="AlphaFoldDB" id="H3CW24"/>
<accession>H3CW24</accession>
<evidence type="ECO:0008006" key="6">
    <source>
        <dbReference type="Google" id="ProtNLM"/>
    </source>
</evidence>
<sequence length="379" mass="41656">LPESGAGGNKLSITLNVIRGNNMKEKKSDVSQVVLLVEYEETVRGTSDNKQVDPVENCVDFDFTCCLTCFQDAQTFTNIAQKPIIMTVTTDSVGEKKGKALSTPSKGKDKTVLGQAVVDLLPLLQGCCSFSATVPLNPVVVTPVKGVRSSVSMPSLDVCVSVTDALLSDAELATSNLLRVTLETAYSLPDSWTLTSGAGPTYTGGMEVPLTAEEQNVEGRADIWALNGHCHYLQAAFDEARLSYERSLNFGQQPSDAHLVLLRLGSIYFDQGKFEQARAVYLLACEQSPSCLTWLGLGSTCYRLEELDTAEQALIEASHLIKQNTEVWAYLSLICLRTGRQKEAEYFHKIAKSFKPQKESLLKEYEELKLQLQLRHLES</sequence>
<dbReference type="Pfam" id="PF13181">
    <property type="entry name" value="TPR_8"/>
    <property type="match status" value="1"/>
</dbReference>
<proteinExistence type="predicted"/>
<dbReference type="SMART" id="SM00028">
    <property type="entry name" value="TPR"/>
    <property type="match status" value="4"/>
</dbReference>
<evidence type="ECO:0000313" key="4">
    <source>
        <dbReference type="Ensembl" id="ENSTNIP00000012458.1"/>
    </source>
</evidence>
<dbReference type="GO" id="GO:0031514">
    <property type="term" value="C:motile cilium"/>
    <property type="evidence" value="ECO:0007669"/>
    <property type="project" value="TreeGrafter"/>
</dbReference>
<dbReference type="PROSITE" id="PS50005">
    <property type="entry name" value="TPR"/>
    <property type="match status" value="1"/>
</dbReference>
<organism evidence="4 5">
    <name type="scientific">Tetraodon nigroviridis</name>
    <name type="common">Spotted green pufferfish</name>
    <name type="synonym">Chelonodon nigroviridis</name>
    <dbReference type="NCBI Taxonomy" id="99883"/>
    <lineage>
        <taxon>Eukaryota</taxon>
        <taxon>Metazoa</taxon>
        <taxon>Chordata</taxon>
        <taxon>Craniata</taxon>
        <taxon>Vertebrata</taxon>
        <taxon>Euteleostomi</taxon>
        <taxon>Actinopterygii</taxon>
        <taxon>Neopterygii</taxon>
        <taxon>Teleostei</taxon>
        <taxon>Neoteleostei</taxon>
        <taxon>Acanthomorphata</taxon>
        <taxon>Eupercaria</taxon>
        <taxon>Tetraodontiformes</taxon>
        <taxon>Tetradontoidea</taxon>
        <taxon>Tetraodontidae</taxon>
        <taxon>Tetraodon</taxon>
    </lineage>
</organism>
<evidence type="ECO:0000256" key="2">
    <source>
        <dbReference type="ARBA" id="ARBA00022803"/>
    </source>
</evidence>
<dbReference type="InterPro" id="IPR011990">
    <property type="entry name" value="TPR-like_helical_dom_sf"/>
</dbReference>
<keyword evidence="1" id="KW-0677">Repeat</keyword>
<dbReference type="PANTHER" id="PTHR44314">
    <property type="entry name" value="CILIA- AND FLAGELLA-ASSOCIATED PROTEIN 70"/>
    <property type="match status" value="1"/>
</dbReference>
<evidence type="ECO:0000313" key="5">
    <source>
        <dbReference type="Proteomes" id="UP000007303"/>
    </source>
</evidence>
<dbReference type="GeneTree" id="ENSGT00390000013319"/>
<dbReference type="InterPro" id="IPR019734">
    <property type="entry name" value="TPR_rpt"/>
</dbReference>